<dbReference type="AlphaFoldDB" id="A0A8J2U8G4"/>
<dbReference type="Proteomes" id="UP000619743">
    <property type="component" value="Unassembled WGS sequence"/>
</dbReference>
<evidence type="ECO:0000313" key="2">
    <source>
        <dbReference type="EMBL" id="GGA86140.1"/>
    </source>
</evidence>
<evidence type="ECO:0000313" key="3">
    <source>
        <dbReference type="Proteomes" id="UP000619743"/>
    </source>
</evidence>
<keyword evidence="1" id="KW-0732">Signal</keyword>
<feature type="chain" id="PRO_5035279829" evidence="1">
    <location>
        <begin position="24"/>
        <end position="146"/>
    </location>
</feature>
<protein>
    <submittedName>
        <fullName evidence="2">Uncharacterized protein</fullName>
    </submittedName>
</protein>
<keyword evidence="3" id="KW-1185">Reference proteome</keyword>
<proteinExistence type="predicted"/>
<comment type="caution">
    <text evidence="2">The sequence shown here is derived from an EMBL/GenBank/DDBJ whole genome shotgun (WGS) entry which is preliminary data.</text>
</comment>
<dbReference type="EMBL" id="BMDX01000019">
    <property type="protein sequence ID" value="GGA86140.1"/>
    <property type="molecule type" value="Genomic_DNA"/>
</dbReference>
<name>A0A8J2U8G4_9GAMM</name>
<accession>A0A8J2U8G4</accession>
<sequence length="146" mass="15783">MKISNAILAVGCCLFLGTKATVAEVSQDTAIDAAVNDFLAIQETEGNQVAIEQLLQCYASAVENTNEGKLKYCIAFDSALIEYSYGIYLALGDLDLQPELSRREVGASRMIANARAAHVDNPSQYAQGIYNLAAQRLLATVKAKYQ</sequence>
<dbReference type="RefSeq" id="WP_143824591.1">
    <property type="nucleotide sequence ID" value="NZ_BMDX01000019.1"/>
</dbReference>
<evidence type="ECO:0000256" key="1">
    <source>
        <dbReference type="SAM" id="SignalP"/>
    </source>
</evidence>
<reference evidence="3" key="1">
    <citation type="journal article" date="2019" name="Int. J. Syst. Evol. Microbiol.">
        <title>The Global Catalogue of Microorganisms (GCM) 10K type strain sequencing project: providing services to taxonomists for standard genome sequencing and annotation.</title>
        <authorList>
            <consortium name="The Broad Institute Genomics Platform"/>
            <consortium name="The Broad Institute Genome Sequencing Center for Infectious Disease"/>
            <person name="Wu L."/>
            <person name="Ma J."/>
        </authorList>
    </citation>
    <scope>NUCLEOTIDE SEQUENCE [LARGE SCALE GENOMIC DNA]</scope>
    <source>
        <strain evidence="3">CGMCC 1.10130</strain>
    </source>
</reference>
<gene>
    <name evidence="2" type="ORF">GCM10011369_30240</name>
</gene>
<organism evidence="2 3">
    <name type="scientific">Neiella marina</name>
    <dbReference type="NCBI Taxonomy" id="508461"/>
    <lineage>
        <taxon>Bacteria</taxon>
        <taxon>Pseudomonadati</taxon>
        <taxon>Pseudomonadota</taxon>
        <taxon>Gammaproteobacteria</taxon>
        <taxon>Alteromonadales</taxon>
        <taxon>Echinimonadaceae</taxon>
        <taxon>Neiella</taxon>
    </lineage>
</organism>
<feature type="signal peptide" evidence="1">
    <location>
        <begin position="1"/>
        <end position="23"/>
    </location>
</feature>